<keyword evidence="8" id="KW-1185">Reference proteome</keyword>
<dbReference type="GO" id="GO:1901907">
    <property type="term" value="P:diadenosine pentaphosphate catabolic process"/>
    <property type="evidence" value="ECO:0007669"/>
    <property type="project" value="TreeGrafter"/>
</dbReference>
<evidence type="ECO:0000313" key="7">
    <source>
        <dbReference type="EMBL" id="OAD80370.1"/>
    </source>
</evidence>
<dbReference type="InterPro" id="IPR047198">
    <property type="entry name" value="DDP-like_NUDIX"/>
</dbReference>
<evidence type="ECO:0000256" key="4">
    <source>
        <dbReference type="ARBA" id="ARBA00022842"/>
    </source>
</evidence>
<dbReference type="FunCoup" id="A0A167QW75">
    <property type="interactions" value="282"/>
</dbReference>
<dbReference type="GO" id="GO:0005737">
    <property type="term" value="C:cytoplasm"/>
    <property type="evidence" value="ECO:0007669"/>
    <property type="project" value="TreeGrafter"/>
</dbReference>
<dbReference type="GO" id="GO:0046872">
    <property type="term" value="F:metal ion binding"/>
    <property type="evidence" value="ECO:0007669"/>
    <property type="project" value="UniProtKB-KW"/>
</dbReference>
<feature type="domain" description="Nudix hydrolase" evidence="6">
    <location>
        <begin position="32"/>
        <end position="159"/>
    </location>
</feature>
<dbReference type="Proteomes" id="UP000077315">
    <property type="component" value="Unassembled WGS sequence"/>
</dbReference>
<comment type="cofactor">
    <cofactor evidence="1">
        <name>Mg(2+)</name>
        <dbReference type="ChEBI" id="CHEBI:18420"/>
    </cofactor>
</comment>
<dbReference type="STRING" id="763407.A0A167QW75"/>
<dbReference type="PANTHER" id="PTHR12629:SF0">
    <property type="entry name" value="DIPHOSPHOINOSITOL-POLYPHOSPHATE DIPHOSPHATASE"/>
    <property type="match status" value="1"/>
</dbReference>
<dbReference type="EMBL" id="KV440971">
    <property type="protein sequence ID" value="OAD80370.1"/>
    <property type="molecule type" value="Genomic_DNA"/>
</dbReference>
<evidence type="ECO:0000256" key="1">
    <source>
        <dbReference type="ARBA" id="ARBA00001946"/>
    </source>
</evidence>
<dbReference type="GO" id="GO:1901911">
    <property type="term" value="P:adenosine 5'-(hexahydrogen pentaphosphate) catabolic process"/>
    <property type="evidence" value="ECO:0007669"/>
    <property type="project" value="TreeGrafter"/>
</dbReference>
<dbReference type="InParanoid" id="A0A167QW75"/>
<accession>A0A167QW75</accession>
<dbReference type="GO" id="GO:0005634">
    <property type="term" value="C:nucleus"/>
    <property type="evidence" value="ECO:0007669"/>
    <property type="project" value="TreeGrafter"/>
</dbReference>
<organism evidence="7 8">
    <name type="scientific">Phycomyces blakesleeanus (strain ATCC 8743b / DSM 1359 / FGSC 10004 / NBRC 33097 / NRRL 1555)</name>
    <dbReference type="NCBI Taxonomy" id="763407"/>
    <lineage>
        <taxon>Eukaryota</taxon>
        <taxon>Fungi</taxon>
        <taxon>Fungi incertae sedis</taxon>
        <taxon>Mucoromycota</taxon>
        <taxon>Mucoromycotina</taxon>
        <taxon>Mucoromycetes</taxon>
        <taxon>Mucorales</taxon>
        <taxon>Phycomycetaceae</taxon>
        <taxon>Phycomyces</taxon>
    </lineage>
</organism>
<dbReference type="CDD" id="cd04666">
    <property type="entry name" value="NUDIX_DIPP2_like_Nudt4"/>
    <property type="match status" value="1"/>
</dbReference>
<dbReference type="PROSITE" id="PS00893">
    <property type="entry name" value="NUDIX_BOX"/>
    <property type="match status" value="1"/>
</dbReference>
<dbReference type="SUPFAM" id="SSF55811">
    <property type="entry name" value="Nudix"/>
    <property type="match status" value="1"/>
</dbReference>
<dbReference type="GO" id="GO:0034432">
    <property type="term" value="F:bis(5'-adenosyl)-pentaphosphatase activity"/>
    <property type="evidence" value="ECO:0007669"/>
    <property type="project" value="TreeGrafter"/>
</dbReference>
<dbReference type="GO" id="GO:0071543">
    <property type="term" value="P:diphosphoinositol polyphosphate metabolic process"/>
    <property type="evidence" value="ECO:0007669"/>
    <property type="project" value="TreeGrafter"/>
</dbReference>
<sequence>MATMTAPPPEQRIEYTKKARHGHNQDMTDENNIRQVAGCLPIDHQAKRFLLISSRKNADAWVLPKGGWEINETKEQAALRETWEEAGVKGIIYKHIGVFADKTNKGKVKAHHWVYELEIQEVAKKFPERKKRERRWFTYEEALLAAQSPFIREAIRMSSLNPANSPEPSPRVSDESQPTLTGTPPPTIKAIPRSNTENRRSFGAKLRALFS</sequence>
<feature type="region of interest" description="Disordered" evidence="5">
    <location>
        <begin position="160"/>
        <end position="202"/>
    </location>
</feature>
<dbReference type="PROSITE" id="PS51462">
    <property type="entry name" value="NUDIX"/>
    <property type="match status" value="1"/>
</dbReference>
<reference evidence="8" key="1">
    <citation type="submission" date="2015-06" db="EMBL/GenBank/DDBJ databases">
        <title>Expansion of signal transduction pathways in fungi by whole-genome duplication.</title>
        <authorList>
            <consortium name="DOE Joint Genome Institute"/>
            <person name="Corrochano L.M."/>
            <person name="Kuo A."/>
            <person name="Marcet-Houben M."/>
            <person name="Polaino S."/>
            <person name="Salamov A."/>
            <person name="Villalobos J.M."/>
            <person name="Alvarez M.I."/>
            <person name="Avalos J."/>
            <person name="Benito E.P."/>
            <person name="Benoit I."/>
            <person name="Burger G."/>
            <person name="Camino L.P."/>
            <person name="Canovas D."/>
            <person name="Cerda-Olmedo E."/>
            <person name="Cheng J.-F."/>
            <person name="Dominguez A."/>
            <person name="Elias M."/>
            <person name="Eslava A.P."/>
            <person name="Glaser F."/>
            <person name="Grimwood J."/>
            <person name="Gutierrez G."/>
            <person name="Heitman J."/>
            <person name="Henrissat B."/>
            <person name="Iturriaga E.A."/>
            <person name="Lang B.F."/>
            <person name="Lavin J.L."/>
            <person name="Lee S."/>
            <person name="Li W."/>
            <person name="Lindquist E."/>
            <person name="Lopez-Garcia S."/>
            <person name="Luque E.M."/>
            <person name="Marcos A.T."/>
            <person name="Martin J."/>
            <person name="McCluskey K."/>
            <person name="Medina H.R."/>
            <person name="Miralles-Duran A."/>
            <person name="Miyazaki A."/>
            <person name="Munoz-Torres E."/>
            <person name="Oguiza J.A."/>
            <person name="Ohm R."/>
            <person name="Olmedo M."/>
            <person name="Orejas M."/>
            <person name="Ortiz-Castellanos L."/>
            <person name="Pisabarro A.G."/>
            <person name="Rodriguez-Romero J."/>
            <person name="Ruiz-Herrera J."/>
            <person name="Ruiz-Vazquez R."/>
            <person name="Sanz C."/>
            <person name="Schackwitz W."/>
            <person name="Schmutz J."/>
            <person name="Shahriari M."/>
            <person name="Shelest E."/>
            <person name="Silva-Franco F."/>
            <person name="Soanes D."/>
            <person name="Syed K."/>
            <person name="Tagua V.G."/>
            <person name="Talbot N.J."/>
            <person name="Thon M."/>
            <person name="De vries R.P."/>
            <person name="Wiebenga A."/>
            <person name="Yadav J.S."/>
            <person name="Braun E.L."/>
            <person name="Baker S."/>
            <person name="Garre V."/>
            <person name="Horwitz B."/>
            <person name="Torres-Martinez S."/>
            <person name="Idnurm A."/>
            <person name="Herrera-Estrella A."/>
            <person name="Gabaldon T."/>
            <person name="Grigoriev I.V."/>
        </authorList>
    </citation>
    <scope>NUCLEOTIDE SEQUENCE [LARGE SCALE GENOMIC DNA]</scope>
    <source>
        <strain evidence="8">NRRL 1555(-)</strain>
    </source>
</reference>
<dbReference type="Pfam" id="PF00293">
    <property type="entry name" value="NUDIX"/>
    <property type="match status" value="1"/>
</dbReference>
<evidence type="ECO:0000259" key="6">
    <source>
        <dbReference type="PROSITE" id="PS51462"/>
    </source>
</evidence>
<dbReference type="GO" id="GO:0000298">
    <property type="term" value="F:endopolyphosphatase activity"/>
    <property type="evidence" value="ECO:0007669"/>
    <property type="project" value="TreeGrafter"/>
</dbReference>
<dbReference type="Gene3D" id="3.90.79.10">
    <property type="entry name" value="Nucleoside Triphosphate Pyrophosphohydrolase"/>
    <property type="match status" value="1"/>
</dbReference>
<dbReference type="InterPro" id="IPR020084">
    <property type="entry name" value="NUDIX_hydrolase_CS"/>
</dbReference>
<dbReference type="VEuPathDB" id="FungiDB:PHYBLDRAFT_184267"/>
<evidence type="ECO:0000256" key="2">
    <source>
        <dbReference type="ARBA" id="ARBA00022723"/>
    </source>
</evidence>
<keyword evidence="2" id="KW-0479">Metal-binding</keyword>
<protein>
    <recommendedName>
        <fullName evidence="6">Nudix hydrolase domain-containing protein</fullName>
    </recommendedName>
</protein>
<dbReference type="PANTHER" id="PTHR12629">
    <property type="entry name" value="DIPHOSPHOINOSITOL POLYPHOSPHATE PHOSPHOHYDROLASE"/>
    <property type="match status" value="1"/>
</dbReference>
<evidence type="ECO:0000313" key="8">
    <source>
        <dbReference type="Proteomes" id="UP000077315"/>
    </source>
</evidence>
<dbReference type="GeneID" id="28999813"/>
<dbReference type="GO" id="GO:0008486">
    <property type="term" value="F:diphosphoinositol-polyphosphate diphosphatase activity"/>
    <property type="evidence" value="ECO:0007669"/>
    <property type="project" value="TreeGrafter"/>
</dbReference>
<gene>
    <name evidence="7" type="ORF">PHYBLDRAFT_184267</name>
</gene>
<keyword evidence="3" id="KW-0378">Hydrolase</keyword>
<dbReference type="OrthoDB" id="2011998at2759"/>
<evidence type="ECO:0000256" key="3">
    <source>
        <dbReference type="ARBA" id="ARBA00022801"/>
    </source>
</evidence>
<dbReference type="GO" id="GO:1901909">
    <property type="term" value="P:diadenosine hexaphosphate catabolic process"/>
    <property type="evidence" value="ECO:0007669"/>
    <property type="project" value="TreeGrafter"/>
</dbReference>
<dbReference type="AlphaFoldDB" id="A0A167QW75"/>
<keyword evidence="4" id="KW-0460">Magnesium</keyword>
<evidence type="ECO:0000256" key="5">
    <source>
        <dbReference type="SAM" id="MobiDB-lite"/>
    </source>
</evidence>
<dbReference type="InterPro" id="IPR000086">
    <property type="entry name" value="NUDIX_hydrolase_dom"/>
</dbReference>
<dbReference type="RefSeq" id="XP_018298410.1">
    <property type="nucleotide sequence ID" value="XM_018438907.1"/>
</dbReference>
<proteinExistence type="predicted"/>
<dbReference type="InterPro" id="IPR015797">
    <property type="entry name" value="NUDIX_hydrolase-like_dom_sf"/>
</dbReference>
<dbReference type="GO" id="GO:0034431">
    <property type="term" value="F:bis(5'-adenosyl)-hexaphosphatase activity"/>
    <property type="evidence" value="ECO:0007669"/>
    <property type="project" value="TreeGrafter"/>
</dbReference>
<name>A0A167QW75_PHYB8</name>